<dbReference type="EMBL" id="FMZE01000006">
    <property type="protein sequence ID" value="SDD19183.1"/>
    <property type="molecule type" value="Genomic_DNA"/>
</dbReference>
<dbReference type="Pfam" id="PF13845">
    <property type="entry name" value="Septum_form"/>
    <property type="match status" value="1"/>
</dbReference>
<accession>A0A1G6SQS1</accession>
<organism evidence="1 2">
    <name type="scientific">Prauserella marina</name>
    <dbReference type="NCBI Taxonomy" id="530584"/>
    <lineage>
        <taxon>Bacteria</taxon>
        <taxon>Bacillati</taxon>
        <taxon>Actinomycetota</taxon>
        <taxon>Actinomycetes</taxon>
        <taxon>Pseudonocardiales</taxon>
        <taxon>Pseudonocardiaceae</taxon>
        <taxon>Prauserella</taxon>
    </lineage>
</organism>
<name>A0A1G6SQS1_9PSEU</name>
<keyword evidence="2" id="KW-1185">Reference proteome</keyword>
<dbReference type="STRING" id="530584.SAMN05421630_106326"/>
<reference evidence="1 2" key="1">
    <citation type="submission" date="2016-10" db="EMBL/GenBank/DDBJ databases">
        <authorList>
            <person name="de Groot N.N."/>
        </authorList>
    </citation>
    <scope>NUCLEOTIDE SEQUENCE [LARGE SCALE GENOMIC DNA]</scope>
    <source>
        <strain evidence="1 2">CGMCC 4.5506</strain>
    </source>
</reference>
<gene>
    <name evidence="1" type="ORF">SAMN05421630_106326</name>
</gene>
<dbReference type="Proteomes" id="UP000199494">
    <property type="component" value="Unassembled WGS sequence"/>
</dbReference>
<proteinExistence type="predicted"/>
<dbReference type="AlphaFoldDB" id="A0A1G6SQS1"/>
<dbReference type="RefSeq" id="WP_256328074.1">
    <property type="nucleotide sequence ID" value="NZ_CP016353.1"/>
</dbReference>
<evidence type="ECO:0000313" key="1">
    <source>
        <dbReference type="EMBL" id="SDD19183.1"/>
    </source>
</evidence>
<evidence type="ECO:0000313" key="2">
    <source>
        <dbReference type="Proteomes" id="UP000199494"/>
    </source>
</evidence>
<sequence length="227" mass="25017">MDGNSTAPVDCEDSHTVEMTKKGTFGQDMPVESPDQATVFRNAFPVCRQAAADYLGNESYDATRLGAWIVWPDAEQWREGQRWYRCGVAQISQDGSAESRTGSAKDVLAGEGLYRFQYCSSVRPSEQDPRQLPCDRPHVAEAIGVVPAGKPTDPIPGERAFDAMAEPVCSDLAARYLGAVRDDVRVTWRWPDQTNWRAGFTNVTCYVETEDPVGEPLRGIGMAPLPK</sequence>
<dbReference type="InterPro" id="IPR026004">
    <property type="entry name" value="Septum_form"/>
</dbReference>
<protein>
    <submittedName>
        <fullName evidence="1">Septum formation</fullName>
    </submittedName>
</protein>